<dbReference type="Proteomes" id="UP000036458">
    <property type="component" value="Chromosome"/>
</dbReference>
<dbReference type="OrthoDB" id="980669at2"/>
<dbReference type="STRING" id="1379910.TH63_18450"/>
<dbReference type="KEGG" id="ruf:TH63_18450"/>
<dbReference type="AlphaFoldDB" id="A0A0H4VPF2"/>
<dbReference type="PATRIC" id="fig|1379910.4.peg.4023"/>
<proteinExistence type="predicted"/>
<dbReference type="EMBL" id="CP010777">
    <property type="protein sequence ID" value="AKQ47173.1"/>
    <property type="molecule type" value="Genomic_DNA"/>
</dbReference>
<sequence length="184" mass="22078">MKLTREKQETIDLNYQGVTINIFSFPDNGIDCEKTVLKFINSASFQVECTRDYIQKKPEENREKYLKPPFNLEELSFSDFKNYTKKGLCDFFDGYVNGEWNTNDRKDFVIIWEELKAKISEFSDDFSFYLISLDWFDTELNRKNPESADKRLREPEFWVYGYYFLFIGISDAQKELAFIVMFYE</sequence>
<dbReference type="RefSeq" id="WP_048922250.1">
    <property type="nucleotide sequence ID" value="NZ_CP010777.1"/>
</dbReference>
<keyword evidence="2" id="KW-1185">Reference proteome</keyword>
<gene>
    <name evidence="1" type="ORF">TH63_18450</name>
</gene>
<organism evidence="1 2">
    <name type="scientific">Rufibacter radiotolerans</name>
    <dbReference type="NCBI Taxonomy" id="1379910"/>
    <lineage>
        <taxon>Bacteria</taxon>
        <taxon>Pseudomonadati</taxon>
        <taxon>Bacteroidota</taxon>
        <taxon>Cytophagia</taxon>
        <taxon>Cytophagales</taxon>
        <taxon>Hymenobacteraceae</taxon>
        <taxon>Rufibacter</taxon>
    </lineage>
</organism>
<evidence type="ECO:0000313" key="2">
    <source>
        <dbReference type="Proteomes" id="UP000036458"/>
    </source>
</evidence>
<accession>A0A0H4VPF2</accession>
<reference evidence="1 2" key="1">
    <citation type="submission" date="2015-01" db="EMBL/GenBank/DDBJ databases">
        <title>Rufibacter sp./DG31D/ whole genome sequencing.</title>
        <authorList>
            <person name="Kim M.K."/>
            <person name="Srinivasan S."/>
            <person name="Lee J.-J."/>
        </authorList>
    </citation>
    <scope>NUCLEOTIDE SEQUENCE [LARGE SCALE GENOMIC DNA]</scope>
    <source>
        <strain evidence="1 2">DG31D</strain>
    </source>
</reference>
<protein>
    <submittedName>
        <fullName evidence="1">Uncharacterized protein</fullName>
    </submittedName>
</protein>
<evidence type="ECO:0000313" key="1">
    <source>
        <dbReference type="EMBL" id="AKQ47173.1"/>
    </source>
</evidence>
<name>A0A0H4VPF2_9BACT</name>